<evidence type="ECO:0000313" key="1">
    <source>
        <dbReference type="EMBL" id="KAF2164430.1"/>
    </source>
</evidence>
<organism evidence="1 2">
    <name type="scientific">Zasmidium cellare ATCC 36951</name>
    <dbReference type="NCBI Taxonomy" id="1080233"/>
    <lineage>
        <taxon>Eukaryota</taxon>
        <taxon>Fungi</taxon>
        <taxon>Dikarya</taxon>
        <taxon>Ascomycota</taxon>
        <taxon>Pezizomycotina</taxon>
        <taxon>Dothideomycetes</taxon>
        <taxon>Dothideomycetidae</taxon>
        <taxon>Mycosphaerellales</taxon>
        <taxon>Mycosphaerellaceae</taxon>
        <taxon>Zasmidium</taxon>
    </lineage>
</organism>
<reference evidence="1" key="1">
    <citation type="journal article" date="2020" name="Stud. Mycol.">
        <title>101 Dothideomycetes genomes: a test case for predicting lifestyles and emergence of pathogens.</title>
        <authorList>
            <person name="Haridas S."/>
            <person name="Albert R."/>
            <person name="Binder M."/>
            <person name="Bloem J."/>
            <person name="Labutti K."/>
            <person name="Salamov A."/>
            <person name="Andreopoulos B."/>
            <person name="Baker S."/>
            <person name="Barry K."/>
            <person name="Bills G."/>
            <person name="Bluhm B."/>
            <person name="Cannon C."/>
            <person name="Castanera R."/>
            <person name="Culley D."/>
            <person name="Daum C."/>
            <person name="Ezra D."/>
            <person name="Gonzalez J."/>
            <person name="Henrissat B."/>
            <person name="Kuo A."/>
            <person name="Liang C."/>
            <person name="Lipzen A."/>
            <person name="Lutzoni F."/>
            <person name="Magnuson J."/>
            <person name="Mondo S."/>
            <person name="Nolan M."/>
            <person name="Ohm R."/>
            <person name="Pangilinan J."/>
            <person name="Park H.-J."/>
            <person name="Ramirez L."/>
            <person name="Alfaro M."/>
            <person name="Sun H."/>
            <person name="Tritt A."/>
            <person name="Yoshinaga Y."/>
            <person name="Zwiers L.-H."/>
            <person name="Turgeon B."/>
            <person name="Goodwin S."/>
            <person name="Spatafora J."/>
            <person name="Crous P."/>
            <person name="Grigoriev I."/>
        </authorList>
    </citation>
    <scope>NUCLEOTIDE SEQUENCE</scope>
    <source>
        <strain evidence="1">ATCC 36951</strain>
    </source>
</reference>
<dbReference type="GeneID" id="54560903"/>
<name>A0A6A6CDX6_ZASCE</name>
<dbReference type="EMBL" id="ML993604">
    <property type="protein sequence ID" value="KAF2164430.1"/>
    <property type="molecule type" value="Genomic_DNA"/>
</dbReference>
<sequence length="199" mass="22992">MTDYNPAGLALTCTQLRQDYLKLFCASNSFVVHVVPEQAEESIAALVRGFGRENVKIIKSVVVDVDLGTYTEKDMENYRRERFEGNMVKSRFEAIMKSLFHEDMLGFASLLATCEKAFLKMRFTIEGAWLGGEQEIAFDFRATERSMRHEHARLSHESMSKVFVDPDCPDHEIIYQMVRFLRSEWHHAACLRKKLSAQD</sequence>
<dbReference type="RefSeq" id="XP_033665319.1">
    <property type="nucleotide sequence ID" value="XM_033807631.1"/>
</dbReference>
<gene>
    <name evidence="1" type="ORF">M409DRAFT_25307</name>
</gene>
<dbReference type="AlphaFoldDB" id="A0A6A6CDX6"/>
<protein>
    <submittedName>
        <fullName evidence="1">Uncharacterized protein</fullName>
    </submittedName>
</protein>
<keyword evidence="2" id="KW-1185">Reference proteome</keyword>
<evidence type="ECO:0000313" key="2">
    <source>
        <dbReference type="Proteomes" id="UP000799537"/>
    </source>
</evidence>
<dbReference type="Proteomes" id="UP000799537">
    <property type="component" value="Unassembled WGS sequence"/>
</dbReference>
<accession>A0A6A6CDX6</accession>
<proteinExistence type="predicted"/>